<gene>
    <name evidence="1" type="ORF">LOX96_17145</name>
</gene>
<dbReference type="AlphaFoldDB" id="A0A9X2D3K6"/>
<proteinExistence type="predicted"/>
<organism evidence="1 2">
    <name type="scientific">Legionella maioricensis</name>
    <dbReference type="NCBI Taxonomy" id="2896528"/>
    <lineage>
        <taxon>Bacteria</taxon>
        <taxon>Pseudomonadati</taxon>
        <taxon>Pseudomonadota</taxon>
        <taxon>Gammaproteobacteria</taxon>
        <taxon>Legionellales</taxon>
        <taxon>Legionellaceae</taxon>
        <taxon>Legionella</taxon>
    </lineage>
</organism>
<sequence length="321" mass="36962">MTGQIPYRGQVARVLNTTSMVIDKLPEAEDFLRWSCENFTQNEHAIAVEWRNDISTLDLDTITNAFKSSINQKICPSLQEAKSIAESLVNRSNKSAEDIQNELSFLGVRPEFHNEILKRWTLQGSPPLSSFAPYAAYMLTLETFFYIARAAGLIPLSTSSWMDLNYLYYLPFCMIFVSSDKLHKRCAPLFMRKDQHFVWGEELKKDLASLDAHYHSLPDEIKKKGISFFANKPPKKPTFLVTELWDKFFPGWQLSQNKTKLSEKERASILEEVNNLFNLNESKQGTADIYINDTDSLLIKRKMRKQKGSWVLLNEGVLDKT</sequence>
<keyword evidence="2" id="KW-1185">Reference proteome</keyword>
<comment type="caution">
    <text evidence="1">The sequence shown here is derived from an EMBL/GenBank/DDBJ whole genome shotgun (WGS) entry which is preliminary data.</text>
</comment>
<dbReference type="Proteomes" id="UP001139721">
    <property type="component" value="Unassembled WGS sequence"/>
</dbReference>
<reference evidence="1" key="1">
    <citation type="submission" date="2021-11" db="EMBL/GenBank/DDBJ databases">
        <title>Legionella maioricencis sp. nov., a new species isolated from hot water samples in Mallorca.</title>
        <authorList>
            <person name="Crespi S."/>
            <person name="Drasar V."/>
            <person name="Salva-Serra F."/>
            <person name="Jaen-Luchoro D."/>
            <person name="Pineiro-Iglesias B."/>
            <person name="Aliaga F."/>
            <person name="Fernandez-Juarez V."/>
            <person name="Coll G."/>
            <person name="Moore E.R.B."/>
            <person name="Bennasar-Figueras A."/>
        </authorList>
    </citation>
    <scope>NUCLEOTIDE SEQUENCE</scope>
    <source>
        <strain evidence="1">HCPI-6</strain>
    </source>
</reference>
<dbReference type="EMBL" id="JAJKBJ010000044">
    <property type="protein sequence ID" value="MCL9685828.1"/>
    <property type="molecule type" value="Genomic_DNA"/>
</dbReference>
<name>A0A9X2D3K6_9GAMM</name>
<evidence type="ECO:0000313" key="1">
    <source>
        <dbReference type="EMBL" id="MCL9685828.1"/>
    </source>
</evidence>
<accession>A0A9X2D3K6</accession>
<evidence type="ECO:0000313" key="2">
    <source>
        <dbReference type="Proteomes" id="UP001139721"/>
    </source>
</evidence>
<protein>
    <submittedName>
        <fullName evidence="1">Uncharacterized protein</fullName>
    </submittedName>
</protein>
<dbReference type="RefSeq" id="WP_250456447.1">
    <property type="nucleotide sequence ID" value="NZ_JAJKBJ010000044.1"/>
</dbReference>